<dbReference type="Proteomes" id="UP000093412">
    <property type="component" value="Unassembled WGS sequence"/>
</dbReference>
<organism evidence="3 5">
    <name type="scientific">Oerskovia enterophila</name>
    <dbReference type="NCBI Taxonomy" id="43678"/>
    <lineage>
        <taxon>Bacteria</taxon>
        <taxon>Bacillati</taxon>
        <taxon>Actinomycetota</taxon>
        <taxon>Actinomycetes</taxon>
        <taxon>Micrococcales</taxon>
        <taxon>Cellulomonadaceae</taxon>
        <taxon>Oerskovia</taxon>
    </lineage>
</organism>
<evidence type="ECO:0000259" key="2">
    <source>
        <dbReference type="Pfam" id="PF13466"/>
    </source>
</evidence>
<reference evidence="4 6" key="2">
    <citation type="submission" date="2016-06" db="EMBL/GenBank/DDBJ databases">
        <title>Genome sequence of Oerskovia enterophila DSM 43852.</title>
        <authorList>
            <person name="Poehlein A."/>
            <person name="Jag V."/>
            <person name="Bengelsdorf F.R."/>
            <person name="Daniel R."/>
            <person name="Duerre P."/>
        </authorList>
    </citation>
    <scope>NUCLEOTIDE SEQUENCE [LARGE SCALE GENOMIC DNA]</scope>
    <source>
        <strain evidence="4 6">DSM 43852</strain>
    </source>
</reference>
<dbReference type="Pfam" id="PF13466">
    <property type="entry name" value="STAS_2"/>
    <property type="match status" value="1"/>
</dbReference>
<reference evidence="3 5" key="1">
    <citation type="submission" date="2016-01" db="EMBL/GenBank/DDBJ databases">
        <title>Genome sequence of Oerskovia enterophila VJag, an agar and cellulose degrading bacterium.</title>
        <authorList>
            <person name="Poehlein A."/>
            <person name="Jag V."/>
            <person name="Bengelsdorf F."/>
            <person name="Duerre P."/>
            <person name="Daniel R."/>
        </authorList>
    </citation>
    <scope>NUCLEOTIDE SEQUENCE [LARGE SCALE GENOMIC DNA]</scope>
    <source>
        <strain evidence="3 5">VJag</strain>
    </source>
</reference>
<dbReference type="Proteomes" id="UP000076447">
    <property type="component" value="Unassembled WGS sequence"/>
</dbReference>
<gene>
    <name evidence="4" type="ORF">OERS_01740</name>
    <name evidence="3" type="ORF">OJAG_15810</name>
</gene>
<keyword evidence="6" id="KW-1185">Reference proteome</keyword>
<proteinExistence type="predicted"/>
<accession>A0A163RVT8</accession>
<comment type="caution">
    <text evidence="3">The sequence shown here is derived from an EMBL/GenBank/DDBJ whole genome shotgun (WGS) entry which is preliminary data.</text>
</comment>
<evidence type="ECO:0000313" key="5">
    <source>
        <dbReference type="Proteomes" id="UP000076447"/>
    </source>
</evidence>
<dbReference type="InterPro" id="IPR058548">
    <property type="entry name" value="MlaB-like_STAS"/>
</dbReference>
<feature type="compositionally biased region" description="Polar residues" evidence="1">
    <location>
        <begin position="17"/>
        <end position="27"/>
    </location>
</feature>
<dbReference type="PATRIC" id="fig|43678.3.peg.1656"/>
<dbReference type="OrthoDB" id="4827422at2"/>
<evidence type="ECO:0000313" key="6">
    <source>
        <dbReference type="Proteomes" id="UP000093412"/>
    </source>
</evidence>
<dbReference type="EMBL" id="MAQA01000001">
    <property type="protein sequence ID" value="OCI33249.1"/>
    <property type="molecule type" value="Genomic_DNA"/>
</dbReference>
<dbReference type="RefSeq" id="WP_082609009.1">
    <property type="nucleotide sequence ID" value="NZ_JBEPRG010000027.1"/>
</dbReference>
<dbReference type="InterPro" id="IPR036513">
    <property type="entry name" value="STAS_dom_sf"/>
</dbReference>
<dbReference type="EMBL" id="LRIE01000066">
    <property type="protein sequence ID" value="KZM35752.1"/>
    <property type="molecule type" value="Genomic_DNA"/>
</dbReference>
<evidence type="ECO:0000256" key="1">
    <source>
        <dbReference type="SAM" id="MobiDB-lite"/>
    </source>
</evidence>
<feature type="domain" description="MlaB-like STAS" evidence="2">
    <location>
        <begin position="43"/>
        <end position="118"/>
    </location>
</feature>
<dbReference type="Gene3D" id="3.30.750.24">
    <property type="entry name" value="STAS domain"/>
    <property type="match status" value="1"/>
</dbReference>
<evidence type="ECO:0000313" key="3">
    <source>
        <dbReference type="EMBL" id="KZM35752.1"/>
    </source>
</evidence>
<dbReference type="SUPFAM" id="SSF52091">
    <property type="entry name" value="SpoIIaa-like"/>
    <property type="match status" value="1"/>
</dbReference>
<feature type="region of interest" description="Disordered" evidence="1">
    <location>
        <begin position="1"/>
        <end position="27"/>
    </location>
</feature>
<protein>
    <recommendedName>
        <fullName evidence="2">MlaB-like STAS domain-containing protein</fullName>
    </recommendedName>
</protein>
<evidence type="ECO:0000313" key="4">
    <source>
        <dbReference type="EMBL" id="OCI33249.1"/>
    </source>
</evidence>
<dbReference type="CDD" id="cd07043">
    <property type="entry name" value="STAS_anti-anti-sigma_factors"/>
    <property type="match status" value="1"/>
</dbReference>
<name>A0A163RVT8_9CELL</name>
<dbReference type="AlphaFoldDB" id="A0A163RVT8"/>
<sequence>MRDGNTTVGSEPDDPATGSSNVVTEQSDPASVHVIVGATRARIVLSGEIDADLGPDLLDATADAEATGLPVEIDAHHVTFMDSSGVAFLARLATRGPHRVRVLRAPPTVRFLLEVTRIGDMLDIVDEDPGFDLPDGVTHLNGSRRLPRSDR</sequence>